<gene>
    <name evidence="2" type="ORF">Nepgr_020343</name>
</gene>
<organism evidence="2 3">
    <name type="scientific">Nepenthes gracilis</name>
    <name type="common">Slender pitcher plant</name>
    <dbReference type="NCBI Taxonomy" id="150966"/>
    <lineage>
        <taxon>Eukaryota</taxon>
        <taxon>Viridiplantae</taxon>
        <taxon>Streptophyta</taxon>
        <taxon>Embryophyta</taxon>
        <taxon>Tracheophyta</taxon>
        <taxon>Spermatophyta</taxon>
        <taxon>Magnoliopsida</taxon>
        <taxon>eudicotyledons</taxon>
        <taxon>Gunneridae</taxon>
        <taxon>Pentapetalae</taxon>
        <taxon>Caryophyllales</taxon>
        <taxon>Nepenthaceae</taxon>
        <taxon>Nepenthes</taxon>
    </lineage>
</organism>
<feature type="region of interest" description="Disordered" evidence="1">
    <location>
        <begin position="1"/>
        <end position="29"/>
    </location>
</feature>
<comment type="caution">
    <text evidence="2">The sequence shown here is derived from an EMBL/GenBank/DDBJ whole genome shotgun (WGS) entry which is preliminary data.</text>
</comment>
<name>A0AAD3SWW0_NEPGR</name>
<evidence type="ECO:0000313" key="2">
    <source>
        <dbReference type="EMBL" id="GMH18502.1"/>
    </source>
</evidence>
<reference evidence="2" key="1">
    <citation type="submission" date="2023-05" db="EMBL/GenBank/DDBJ databases">
        <title>Nepenthes gracilis genome sequencing.</title>
        <authorList>
            <person name="Fukushima K."/>
        </authorList>
    </citation>
    <scope>NUCLEOTIDE SEQUENCE</scope>
    <source>
        <strain evidence="2">SING2019-196</strain>
    </source>
</reference>
<dbReference type="Proteomes" id="UP001279734">
    <property type="component" value="Unassembled WGS sequence"/>
</dbReference>
<feature type="compositionally biased region" description="Polar residues" evidence="1">
    <location>
        <begin position="10"/>
        <end position="21"/>
    </location>
</feature>
<dbReference type="EMBL" id="BSYO01000019">
    <property type="protein sequence ID" value="GMH18502.1"/>
    <property type="molecule type" value="Genomic_DNA"/>
</dbReference>
<evidence type="ECO:0000313" key="3">
    <source>
        <dbReference type="Proteomes" id="UP001279734"/>
    </source>
</evidence>
<protein>
    <submittedName>
        <fullName evidence="2">Uncharacterized protein</fullName>
    </submittedName>
</protein>
<proteinExistence type="predicted"/>
<dbReference type="AlphaFoldDB" id="A0AAD3SWW0"/>
<sequence>MKAIKPGHQTWKSINQQQPTAEHSLGKEHRQQHSESAVLQLWEAKHQHVACWVEMQQLKVGPWLHWQLLAWLVVEWVLSSSIVLCGAESVAGAEHTTMSWLPTVWLNKSLVGAGVRPVWLDCGSCAVMKPEDADPIAYPGCGWGRVMFGSVNLIWLESSCCAGALCGM</sequence>
<evidence type="ECO:0000256" key="1">
    <source>
        <dbReference type="SAM" id="MobiDB-lite"/>
    </source>
</evidence>
<accession>A0AAD3SWW0</accession>
<keyword evidence="3" id="KW-1185">Reference proteome</keyword>